<proteinExistence type="predicted"/>
<reference evidence="1" key="1">
    <citation type="submission" date="2017-07" db="EMBL/GenBank/DDBJ databases">
        <authorList>
            <person name="Mikheyev A."/>
            <person name="Grau M."/>
        </authorList>
    </citation>
    <scope>NUCLEOTIDE SEQUENCE</scope>
    <source>
        <tissue evidence="1">Venom_gland</tissue>
    </source>
</reference>
<evidence type="ECO:0000313" key="1">
    <source>
        <dbReference type="EMBL" id="LAB63385.1"/>
    </source>
</evidence>
<reference evidence="1" key="2">
    <citation type="submission" date="2017-11" db="EMBL/GenBank/DDBJ databases">
        <title>Coralsnake Venomics: Analyses of Venom Gland Transcriptomes and Proteomes of Six Brazilian Taxa.</title>
        <authorList>
            <person name="Aird S.D."/>
            <person name="Jorge da Silva N."/>
            <person name="Qiu L."/>
            <person name="Villar-Briones A."/>
            <person name="Aparecida-Saddi V."/>
            <person name="Campos-Telles M.P."/>
            <person name="Grau M."/>
            <person name="Mikheyev A.S."/>
        </authorList>
    </citation>
    <scope>NUCLEOTIDE SEQUENCE</scope>
    <source>
        <tissue evidence="1">Venom_gland</tissue>
    </source>
</reference>
<dbReference type="EMBL" id="IACN01108629">
    <property type="protein sequence ID" value="LAB63385.1"/>
    <property type="molecule type" value="Transcribed_RNA"/>
</dbReference>
<protein>
    <submittedName>
        <fullName evidence="1">Uncharacterized protein</fullName>
    </submittedName>
</protein>
<dbReference type="AlphaFoldDB" id="A0A2D4PZK1"/>
<dbReference type="EMBL" id="IACN01108630">
    <property type="protein sequence ID" value="LAB63387.1"/>
    <property type="molecule type" value="Transcribed_RNA"/>
</dbReference>
<organism evidence="1">
    <name type="scientific">Micrurus surinamensis</name>
    <name type="common">Surinam coral snake</name>
    <dbReference type="NCBI Taxonomy" id="129470"/>
    <lineage>
        <taxon>Eukaryota</taxon>
        <taxon>Metazoa</taxon>
        <taxon>Chordata</taxon>
        <taxon>Craniata</taxon>
        <taxon>Vertebrata</taxon>
        <taxon>Euteleostomi</taxon>
        <taxon>Lepidosauria</taxon>
        <taxon>Squamata</taxon>
        <taxon>Bifurcata</taxon>
        <taxon>Unidentata</taxon>
        <taxon>Episquamata</taxon>
        <taxon>Toxicofera</taxon>
        <taxon>Serpentes</taxon>
        <taxon>Colubroidea</taxon>
        <taxon>Elapidae</taxon>
        <taxon>Elapinae</taxon>
        <taxon>Micrurus</taxon>
    </lineage>
</organism>
<accession>A0A2D4PZK1</accession>
<name>A0A2D4PZK1_MICSU</name>
<sequence length="133" mass="15008">MLGRAMKQNRRENAERKKIVKLQLKLPYISFPVSVPLSFSCLNCRCWPLKTWPHFTSSSVTLNEYYNRAVKTSSTKNIFGSMYKINPDLPTYFIKGSPSIHTAPPGTGYSCSFTGISIFTGIRELIQVPALLL</sequence>